<feature type="transmembrane region" description="Helical" evidence="1">
    <location>
        <begin position="114"/>
        <end position="136"/>
    </location>
</feature>
<keyword evidence="3" id="KW-1185">Reference proteome</keyword>
<feature type="transmembrane region" description="Helical" evidence="1">
    <location>
        <begin position="163"/>
        <end position="182"/>
    </location>
</feature>
<evidence type="ECO:0008006" key="4">
    <source>
        <dbReference type="Google" id="ProtNLM"/>
    </source>
</evidence>
<dbReference type="EMBL" id="CACVBS010000101">
    <property type="protein sequence ID" value="CAA7270947.1"/>
    <property type="molecule type" value="Genomic_DNA"/>
</dbReference>
<name>A0A8S0WTI7_CYCAE</name>
<dbReference type="Proteomes" id="UP000467700">
    <property type="component" value="Unassembled WGS sequence"/>
</dbReference>
<evidence type="ECO:0000313" key="2">
    <source>
        <dbReference type="EMBL" id="CAA7270947.1"/>
    </source>
</evidence>
<dbReference type="InterPro" id="IPR021836">
    <property type="entry name" value="DUF3429"/>
</dbReference>
<dbReference type="OrthoDB" id="194289at2759"/>
<dbReference type="AlphaFoldDB" id="A0A8S0WTI7"/>
<dbReference type="PANTHER" id="PTHR15887">
    <property type="entry name" value="TRANSMEMBRANE PROTEIN 69"/>
    <property type="match status" value="1"/>
</dbReference>
<keyword evidence="1" id="KW-0812">Transmembrane</keyword>
<dbReference type="PANTHER" id="PTHR15887:SF1">
    <property type="entry name" value="TRANSMEMBRANE PROTEIN 69"/>
    <property type="match status" value="1"/>
</dbReference>
<feature type="transmembrane region" description="Helical" evidence="1">
    <location>
        <begin position="217"/>
        <end position="233"/>
    </location>
</feature>
<comment type="caution">
    <text evidence="2">The sequence shown here is derived from an EMBL/GenBank/DDBJ whole genome shotgun (WGS) entry which is preliminary data.</text>
</comment>
<keyword evidence="1" id="KW-1133">Transmembrane helix</keyword>
<feature type="transmembrane region" description="Helical" evidence="1">
    <location>
        <begin position="253"/>
        <end position="272"/>
    </location>
</feature>
<gene>
    <name evidence="2" type="ORF">AAE3_LOCUS13319</name>
</gene>
<sequence>MNSPFRPLLRSVAVRNSPLAFRRPLPIARPAILKFGLTPTLLPARTVASSVSMRPGSQTLDHAATNVKEELGNSASDLAKVIAAANVTSDAVADSNATFLGITYKVASEVPQPIFLLGLAGGLPYLGASATTVYLAHQAQLATTGQAIGMDPGVALTILDQALNLQVTYGAVMLSFLGALHWGMEIAGYGGHKGYARLALGTAPMLVAWPTLGMQPMMALCLQWLGYTGLWYADSKATMAGWTPKWYSQYRFYLSILVGTCIIGSLAGTSYYGPVAGHGLLSHDLDLIRSEREKTMPIQRGIIEGPIEAVPAQLEDDHFVRIHKRDVQKENAENAK</sequence>
<accession>A0A8S0WTI7</accession>
<evidence type="ECO:0000313" key="3">
    <source>
        <dbReference type="Proteomes" id="UP000467700"/>
    </source>
</evidence>
<evidence type="ECO:0000256" key="1">
    <source>
        <dbReference type="SAM" id="Phobius"/>
    </source>
</evidence>
<protein>
    <recommendedName>
        <fullName evidence="4">Mnn4-regulates the mannosylphosphorylation</fullName>
    </recommendedName>
</protein>
<keyword evidence="1" id="KW-0472">Membrane</keyword>
<proteinExistence type="predicted"/>
<organism evidence="2 3">
    <name type="scientific">Cyclocybe aegerita</name>
    <name type="common">Black poplar mushroom</name>
    <name type="synonym">Agrocybe aegerita</name>
    <dbReference type="NCBI Taxonomy" id="1973307"/>
    <lineage>
        <taxon>Eukaryota</taxon>
        <taxon>Fungi</taxon>
        <taxon>Dikarya</taxon>
        <taxon>Basidiomycota</taxon>
        <taxon>Agaricomycotina</taxon>
        <taxon>Agaricomycetes</taxon>
        <taxon>Agaricomycetidae</taxon>
        <taxon>Agaricales</taxon>
        <taxon>Agaricineae</taxon>
        <taxon>Bolbitiaceae</taxon>
        <taxon>Cyclocybe</taxon>
    </lineage>
</organism>
<reference evidence="2 3" key="1">
    <citation type="submission" date="2020-01" db="EMBL/GenBank/DDBJ databases">
        <authorList>
            <person name="Gupta K D."/>
        </authorList>
    </citation>
    <scope>NUCLEOTIDE SEQUENCE [LARGE SCALE GENOMIC DNA]</scope>
</reference>
<dbReference type="Pfam" id="PF11911">
    <property type="entry name" value="DUF3429"/>
    <property type="match status" value="1"/>
</dbReference>